<evidence type="ECO:0000313" key="6">
    <source>
        <dbReference type="EMBL" id="KAA0694663.1"/>
    </source>
</evidence>
<sequence>MNFLAHLFLGPKEPEQALGSLLGDFVRGPVERLDLPRGVRDGIWLHRRIDVFTDAHPLVRRSRERVSPERRRYAGIMIDMFYDHLLARHWQAFSDQPLEQFTQDIYAVLLDQQSIIPEQAWPTISRMAKNDWLSSYARLHNLHRALDNISLRLKRANPLPGSAQELEQDYPGFEADFMAYMPQVMAYATDQAADFNRSTAVSVASSDATSAPESGVNPKA</sequence>
<dbReference type="PANTHER" id="PTHR38764:SF1">
    <property type="entry name" value="ACYL CARRIER PROTEIN PHOSPHODIESTERASE"/>
    <property type="match status" value="1"/>
</dbReference>
<keyword evidence="2" id="KW-0378">Hydrolase</keyword>
<keyword evidence="1" id="KW-0444">Lipid biosynthesis</keyword>
<organism evidence="6 7">
    <name type="scientific">Halopseudomonas laoshanensis</name>
    <dbReference type="NCBI Taxonomy" id="2268758"/>
    <lineage>
        <taxon>Bacteria</taxon>
        <taxon>Pseudomonadati</taxon>
        <taxon>Pseudomonadota</taxon>
        <taxon>Gammaproteobacteria</taxon>
        <taxon>Pseudomonadales</taxon>
        <taxon>Pseudomonadaceae</taxon>
        <taxon>Halopseudomonas</taxon>
    </lineage>
</organism>
<dbReference type="PANTHER" id="PTHR38764">
    <property type="entry name" value="ACYL CARRIER PROTEIN PHOSPHODIESTERASE"/>
    <property type="match status" value="1"/>
</dbReference>
<dbReference type="EMBL" id="QOVF01000002">
    <property type="protein sequence ID" value="KAA0694663.1"/>
    <property type="molecule type" value="Genomic_DNA"/>
</dbReference>
<dbReference type="Proteomes" id="UP000463138">
    <property type="component" value="Unassembled WGS sequence"/>
</dbReference>
<dbReference type="OrthoDB" id="8442777at2"/>
<dbReference type="AlphaFoldDB" id="A0A7V7GTP9"/>
<keyword evidence="7" id="KW-1185">Reference proteome</keyword>
<feature type="region of interest" description="Disordered" evidence="5">
    <location>
        <begin position="198"/>
        <end position="220"/>
    </location>
</feature>
<dbReference type="InterPro" id="IPR007431">
    <property type="entry name" value="ACP_PD"/>
</dbReference>
<comment type="caution">
    <text evidence="6">The sequence shown here is derived from an EMBL/GenBank/DDBJ whole genome shotgun (WGS) entry which is preliminary data.</text>
</comment>
<dbReference type="GO" id="GO:0006633">
    <property type="term" value="P:fatty acid biosynthetic process"/>
    <property type="evidence" value="ECO:0007669"/>
    <property type="project" value="UniProtKB-KW"/>
</dbReference>
<evidence type="ECO:0000256" key="5">
    <source>
        <dbReference type="SAM" id="MobiDB-lite"/>
    </source>
</evidence>
<feature type="compositionally biased region" description="Low complexity" evidence="5">
    <location>
        <begin position="198"/>
        <end position="211"/>
    </location>
</feature>
<dbReference type="PIRSF" id="PIRSF011489">
    <property type="entry name" value="DUF479"/>
    <property type="match status" value="1"/>
</dbReference>
<dbReference type="GO" id="GO:0008770">
    <property type="term" value="F:[acyl-carrier-protein] phosphodiesterase activity"/>
    <property type="evidence" value="ECO:0007669"/>
    <property type="project" value="InterPro"/>
</dbReference>
<keyword evidence="3" id="KW-0443">Lipid metabolism</keyword>
<evidence type="ECO:0000256" key="2">
    <source>
        <dbReference type="ARBA" id="ARBA00022801"/>
    </source>
</evidence>
<keyword evidence="4" id="KW-0276">Fatty acid metabolism</keyword>
<evidence type="ECO:0000256" key="3">
    <source>
        <dbReference type="ARBA" id="ARBA00023098"/>
    </source>
</evidence>
<gene>
    <name evidence="6" type="ORF">DT594_07145</name>
</gene>
<dbReference type="Pfam" id="PF04336">
    <property type="entry name" value="ACP_PD"/>
    <property type="match status" value="1"/>
</dbReference>
<proteinExistence type="predicted"/>
<name>A0A7V7GTP9_9GAMM</name>
<evidence type="ECO:0000313" key="7">
    <source>
        <dbReference type="Proteomes" id="UP000463138"/>
    </source>
</evidence>
<reference evidence="6 7" key="1">
    <citation type="submission" date="2018-07" db="EMBL/GenBank/DDBJ databases">
        <title>Pseudomonas laoshanensis sp. nov., isolated from soil.</title>
        <authorList>
            <person name="Sun J."/>
            <person name="Yu L."/>
            <person name="Wang M."/>
            <person name="Zhang C."/>
        </authorList>
    </citation>
    <scope>NUCLEOTIDE SEQUENCE [LARGE SCALE GENOMIC DNA]</scope>
    <source>
        <strain evidence="6 7">Y22</strain>
    </source>
</reference>
<accession>A0A7V7GTP9</accession>
<protein>
    <submittedName>
        <fullName evidence="6">DUF479 domain-containing protein</fullName>
    </submittedName>
</protein>
<keyword evidence="4" id="KW-0275">Fatty acid biosynthesis</keyword>
<dbReference type="RefSeq" id="WP_149332064.1">
    <property type="nucleotide sequence ID" value="NZ_QOVF01000002.1"/>
</dbReference>
<evidence type="ECO:0000256" key="1">
    <source>
        <dbReference type="ARBA" id="ARBA00022516"/>
    </source>
</evidence>
<evidence type="ECO:0000256" key="4">
    <source>
        <dbReference type="ARBA" id="ARBA00023160"/>
    </source>
</evidence>